<dbReference type="EMBL" id="CAUYUJ010016449">
    <property type="protein sequence ID" value="CAK0865415.1"/>
    <property type="molecule type" value="Genomic_DNA"/>
</dbReference>
<dbReference type="Pfam" id="PF11397">
    <property type="entry name" value="GlcNAc"/>
    <property type="match status" value="1"/>
</dbReference>
<proteinExistence type="predicted"/>
<dbReference type="Proteomes" id="UP001189429">
    <property type="component" value="Unassembled WGS sequence"/>
</dbReference>
<dbReference type="PANTHER" id="PTHR34496:SF9">
    <property type="entry name" value="[SKP1-PROTEIN]-HYDROXYPROLINE N-ACETYLGLUCOSAMINYLTRANSFERASE"/>
    <property type="match status" value="1"/>
</dbReference>
<feature type="region of interest" description="Disordered" evidence="1">
    <location>
        <begin position="99"/>
        <end position="118"/>
    </location>
</feature>
<dbReference type="InterPro" id="IPR029044">
    <property type="entry name" value="Nucleotide-diphossugar_trans"/>
</dbReference>
<accession>A0ABN9UYZ0</accession>
<gene>
    <name evidence="2" type="ORF">PCOR1329_LOCUS52942</name>
</gene>
<dbReference type="InterPro" id="IPR021067">
    <property type="entry name" value="Glycosyltransferase"/>
</dbReference>
<organism evidence="2 3">
    <name type="scientific">Prorocentrum cordatum</name>
    <dbReference type="NCBI Taxonomy" id="2364126"/>
    <lineage>
        <taxon>Eukaryota</taxon>
        <taxon>Sar</taxon>
        <taxon>Alveolata</taxon>
        <taxon>Dinophyceae</taxon>
        <taxon>Prorocentrales</taxon>
        <taxon>Prorocentraceae</taxon>
        <taxon>Prorocentrum</taxon>
    </lineage>
</organism>
<dbReference type="SUPFAM" id="SSF53448">
    <property type="entry name" value="Nucleotide-diphospho-sugar transferases"/>
    <property type="match status" value="1"/>
</dbReference>
<evidence type="ECO:0000313" key="3">
    <source>
        <dbReference type="Proteomes" id="UP001189429"/>
    </source>
</evidence>
<evidence type="ECO:0000313" key="2">
    <source>
        <dbReference type="EMBL" id="CAK0865415.1"/>
    </source>
</evidence>
<evidence type="ECO:0000256" key="1">
    <source>
        <dbReference type="SAM" id="MobiDB-lite"/>
    </source>
</evidence>
<sequence length="318" mass="35987">MRPMRKQAPLDPDTWLSKRLSEVHRSSCAPASTAAAGAAAGRIFVSIAAYCDPELPATLRSMLLHAERWLDLPEILPSFTDASPVARLHGVAQVGALATGEGSDPPLPPGGELPLPGRRAAPRWRARLGGRLREVRLRAEDARGPCWARYLAQLLWRGEELYLQLDSHMRFVPQWDRHMREQLAACLRRSAKPVLCGYGRGYELGTPYDWTPPADDMPCLNCAGFFDDNSVLNIRYRTLKAQWPAPQPALFWSAHFSFSSSELLAQVPYDPQLPMLFYGEEILMTVRMFTHGWDLFAPSRGLVYHLWQREYRRVYIST</sequence>
<keyword evidence="3" id="KW-1185">Reference proteome</keyword>
<name>A0ABN9UYZ0_9DINO</name>
<dbReference type="PANTHER" id="PTHR34496">
    <property type="entry name" value="GLCNAC TRANSFERASE-RELATED"/>
    <property type="match status" value="1"/>
</dbReference>
<protein>
    <submittedName>
        <fullName evidence="2">Uncharacterized protein</fullName>
    </submittedName>
</protein>
<comment type="caution">
    <text evidence="2">The sequence shown here is derived from an EMBL/GenBank/DDBJ whole genome shotgun (WGS) entry which is preliminary data.</text>
</comment>
<reference evidence="2" key="1">
    <citation type="submission" date="2023-10" db="EMBL/GenBank/DDBJ databases">
        <authorList>
            <person name="Chen Y."/>
            <person name="Shah S."/>
            <person name="Dougan E. K."/>
            <person name="Thang M."/>
            <person name="Chan C."/>
        </authorList>
    </citation>
    <scope>NUCLEOTIDE SEQUENCE [LARGE SCALE GENOMIC DNA]</scope>
</reference>